<reference evidence="7" key="1">
    <citation type="journal article" date="2020" name="Stud. Mycol.">
        <title>101 Dothideomycetes genomes: A test case for predicting lifestyles and emergence of pathogens.</title>
        <authorList>
            <person name="Haridas S."/>
            <person name="Albert R."/>
            <person name="Binder M."/>
            <person name="Bloem J."/>
            <person name="LaButti K."/>
            <person name="Salamov A."/>
            <person name="Andreopoulos B."/>
            <person name="Baker S."/>
            <person name="Barry K."/>
            <person name="Bills G."/>
            <person name="Bluhm B."/>
            <person name="Cannon C."/>
            <person name="Castanera R."/>
            <person name="Culley D."/>
            <person name="Daum C."/>
            <person name="Ezra D."/>
            <person name="Gonzalez J."/>
            <person name="Henrissat B."/>
            <person name="Kuo A."/>
            <person name="Liang C."/>
            <person name="Lipzen A."/>
            <person name="Lutzoni F."/>
            <person name="Magnuson J."/>
            <person name="Mondo S."/>
            <person name="Nolan M."/>
            <person name="Ohm R."/>
            <person name="Pangilinan J."/>
            <person name="Park H.-J."/>
            <person name="Ramirez L."/>
            <person name="Alfaro M."/>
            <person name="Sun H."/>
            <person name="Tritt A."/>
            <person name="Yoshinaga Y."/>
            <person name="Zwiers L.-H."/>
            <person name="Turgeon B."/>
            <person name="Goodwin S."/>
            <person name="Spatafora J."/>
            <person name="Crous P."/>
            <person name="Grigoriev I."/>
        </authorList>
    </citation>
    <scope>NUCLEOTIDE SEQUENCE [LARGE SCALE GENOMIC DNA]</scope>
    <source>
        <strain evidence="7">CBS 304.66</strain>
    </source>
</reference>
<evidence type="ECO:0000256" key="4">
    <source>
        <dbReference type="SAM" id="MobiDB-lite"/>
    </source>
</evidence>
<dbReference type="InterPro" id="IPR007219">
    <property type="entry name" value="XnlR_reg_dom"/>
</dbReference>
<protein>
    <recommendedName>
        <fullName evidence="5">Zn(2)-C6 fungal-type domain-containing protein</fullName>
    </recommendedName>
</protein>
<dbReference type="GO" id="GO:0008270">
    <property type="term" value="F:zinc ion binding"/>
    <property type="evidence" value="ECO:0007669"/>
    <property type="project" value="InterPro"/>
</dbReference>
<name>A0A9P4KG71_9PLEO</name>
<dbReference type="PROSITE" id="PS00463">
    <property type="entry name" value="ZN2_CY6_FUNGAL_1"/>
    <property type="match status" value="1"/>
</dbReference>
<evidence type="ECO:0000256" key="1">
    <source>
        <dbReference type="ARBA" id="ARBA00022723"/>
    </source>
</evidence>
<feature type="coiled-coil region" evidence="3">
    <location>
        <begin position="89"/>
        <end position="116"/>
    </location>
</feature>
<evidence type="ECO:0000259" key="5">
    <source>
        <dbReference type="PROSITE" id="PS50048"/>
    </source>
</evidence>
<evidence type="ECO:0000313" key="6">
    <source>
        <dbReference type="EMBL" id="KAF2267980.1"/>
    </source>
</evidence>
<dbReference type="CDD" id="cd00067">
    <property type="entry name" value="GAL4"/>
    <property type="match status" value="1"/>
</dbReference>
<keyword evidence="1" id="KW-0479">Metal-binding</keyword>
<proteinExistence type="predicted"/>
<comment type="caution">
    <text evidence="6">The sequence shown here is derived from an EMBL/GenBank/DDBJ whole genome shotgun (WGS) entry which is preliminary data.</text>
</comment>
<dbReference type="Proteomes" id="UP000800093">
    <property type="component" value="Unassembled WGS sequence"/>
</dbReference>
<keyword evidence="2" id="KW-0539">Nucleus</keyword>
<dbReference type="GO" id="GO:0006351">
    <property type="term" value="P:DNA-templated transcription"/>
    <property type="evidence" value="ECO:0007669"/>
    <property type="project" value="InterPro"/>
</dbReference>
<dbReference type="InterPro" id="IPR036864">
    <property type="entry name" value="Zn2-C6_fun-type_DNA-bd_sf"/>
</dbReference>
<evidence type="ECO:0000313" key="7">
    <source>
        <dbReference type="Proteomes" id="UP000800093"/>
    </source>
</evidence>
<dbReference type="EMBL" id="ML986588">
    <property type="protein sequence ID" value="KAF2267980.1"/>
    <property type="molecule type" value="Genomic_DNA"/>
</dbReference>
<sequence>MSTFEIKVQHYLILNELSFWRVHYKLLKPLSMASSGIEKRGSSATVRACDSCRKRKRKCVWLPGAESCTPCSQVKGECLTTHIRKPRAKSQKRNRIAEYESRIQRLEALLEERTAAQPSVEEQPLQPADQSRPLSEWVGNLLNEVNSVPMEQGPELGLSAIASGFEGFDNEDLTFPISSDESLAQPTPGDLLLDVSNEEGFISNRNAEDVMLAQQSPLDPMVQVPMNGPESSEGSPFITRARCDGYLPHPDLGTALLSEFLVDFNTATPLYRPHKIAQHLRICYTGASDGSALAWANTYVVFGLAHRLRAMSAAADPRDNEQADYYLKRVLSSVPDLLLTGPSLALIQCLLALAILIQTTSHSTPYALFVATAVRMAQCLAYNDDQMREGDITRDVEQERRVFWIALMLDTEASLLSNGPTTHRRDDIAARHPEDNPHDSAGSVTAAEGEWRVNYFSIRTRLILIESEAIEHVLSIKARKTTPQDKLATARRILGDLKAFRTHELFQLNAEQLMQLLYRSDLVHVVTMEASYFAIVFRLQWFLALGLDARINPFSADALERIARMKSHACHKDARRFLTILSVAPQGDLAVSW</sequence>
<accession>A0A9P4KG71</accession>
<dbReference type="PROSITE" id="PS50048">
    <property type="entry name" value="ZN2_CY6_FUNGAL_2"/>
    <property type="match status" value="1"/>
</dbReference>
<dbReference type="GO" id="GO:0000981">
    <property type="term" value="F:DNA-binding transcription factor activity, RNA polymerase II-specific"/>
    <property type="evidence" value="ECO:0007669"/>
    <property type="project" value="InterPro"/>
</dbReference>
<feature type="domain" description="Zn(2)-C6 fungal-type" evidence="5">
    <location>
        <begin position="48"/>
        <end position="80"/>
    </location>
</feature>
<dbReference type="OrthoDB" id="4116913at2759"/>
<dbReference type="CDD" id="cd12148">
    <property type="entry name" value="fungal_TF_MHR"/>
    <property type="match status" value="1"/>
</dbReference>
<organism evidence="6 7">
    <name type="scientific">Lojkania enalia</name>
    <dbReference type="NCBI Taxonomy" id="147567"/>
    <lineage>
        <taxon>Eukaryota</taxon>
        <taxon>Fungi</taxon>
        <taxon>Dikarya</taxon>
        <taxon>Ascomycota</taxon>
        <taxon>Pezizomycotina</taxon>
        <taxon>Dothideomycetes</taxon>
        <taxon>Pleosporomycetidae</taxon>
        <taxon>Pleosporales</taxon>
        <taxon>Pleosporales incertae sedis</taxon>
        <taxon>Lojkania</taxon>
    </lineage>
</organism>
<dbReference type="AlphaFoldDB" id="A0A9P4KG71"/>
<dbReference type="SUPFAM" id="SSF57701">
    <property type="entry name" value="Zn2/Cys6 DNA-binding domain"/>
    <property type="match status" value="1"/>
</dbReference>
<dbReference type="Gene3D" id="4.10.240.10">
    <property type="entry name" value="Zn(2)-C6 fungal-type DNA-binding domain"/>
    <property type="match status" value="1"/>
</dbReference>
<dbReference type="PANTHER" id="PTHR46910:SF39">
    <property type="entry name" value="ZN(II)2CYS6 TRANSCRIPTION FACTOR (EUROFUNG)"/>
    <property type="match status" value="1"/>
</dbReference>
<evidence type="ECO:0000256" key="2">
    <source>
        <dbReference type="ARBA" id="ARBA00023242"/>
    </source>
</evidence>
<keyword evidence="3" id="KW-0175">Coiled coil</keyword>
<dbReference type="InterPro" id="IPR001138">
    <property type="entry name" value="Zn2Cys6_DnaBD"/>
</dbReference>
<dbReference type="Pfam" id="PF04082">
    <property type="entry name" value="Fungal_trans"/>
    <property type="match status" value="1"/>
</dbReference>
<keyword evidence="7" id="KW-1185">Reference proteome</keyword>
<dbReference type="GO" id="GO:0003677">
    <property type="term" value="F:DNA binding"/>
    <property type="evidence" value="ECO:0007669"/>
    <property type="project" value="InterPro"/>
</dbReference>
<gene>
    <name evidence="6" type="ORF">CC78DRAFT_33447</name>
</gene>
<feature type="compositionally biased region" description="Basic and acidic residues" evidence="4">
    <location>
        <begin position="423"/>
        <end position="438"/>
    </location>
</feature>
<dbReference type="PANTHER" id="PTHR46910">
    <property type="entry name" value="TRANSCRIPTION FACTOR PDR1"/>
    <property type="match status" value="1"/>
</dbReference>
<dbReference type="InterPro" id="IPR050987">
    <property type="entry name" value="AtrR-like"/>
</dbReference>
<feature type="region of interest" description="Disordered" evidence="4">
    <location>
        <begin position="418"/>
        <end position="443"/>
    </location>
</feature>
<evidence type="ECO:0000256" key="3">
    <source>
        <dbReference type="SAM" id="Coils"/>
    </source>
</evidence>